<dbReference type="KEGG" id="ptkz:JDV02_008713"/>
<protein>
    <recommendedName>
        <fullName evidence="1">N-acetyltransferase domain-containing protein</fullName>
    </recommendedName>
</protein>
<dbReference type="EMBL" id="CP086361">
    <property type="protein sequence ID" value="UNI22867.1"/>
    <property type="molecule type" value="Genomic_DNA"/>
</dbReference>
<gene>
    <name evidence="2" type="ORF">JDV02_008713</name>
</gene>
<name>A0A9Q8QQY4_9HYPO</name>
<dbReference type="OrthoDB" id="4072826at2759"/>
<keyword evidence="3" id="KW-1185">Reference proteome</keyword>
<organism evidence="2 3">
    <name type="scientific">Purpureocillium takamizusanense</name>
    <dbReference type="NCBI Taxonomy" id="2060973"/>
    <lineage>
        <taxon>Eukaryota</taxon>
        <taxon>Fungi</taxon>
        <taxon>Dikarya</taxon>
        <taxon>Ascomycota</taxon>
        <taxon>Pezizomycotina</taxon>
        <taxon>Sordariomycetes</taxon>
        <taxon>Hypocreomycetidae</taxon>
        <taxon>Hypocreales</taxon>
        <taxon>Ophiocordycipitaceae</taxon>
        <taxon>Purpureocillium</taxon>
    </lineage>
</organism>
<evidence type="ECO:0000313" key="2">
    <source>
        <dbReference type="EMBL" id="UNI22867.1"/>
    </source>
</evidence>
<evidence type="ECO:0000259" key="1">
    <source>
        <dbReference type="Pfam" id="PF13302"/>
    </source>
</evidence>
<evidence type="ECO:0000313" key="3">
    <source>
        <dbReference type="Proteomes" id="UP000829364"/>
    </source>
</evidence>
<dbReference type="InterPro" id="IPR000182">
    <property type="entry name" value="GNAT_dom"/>
</dbReference>
<dbReference type="Proteomes" id="UP000829364">
    <property type="component" value="Chromosome 8"/>
</dbReference>
<feature type="domain" description="N-acetyltransferase" evidence="1">
    <location>
        <begin position="38"/>
        <end position="239"/>
    </location>
</feature>
<proteinExistence type="predicted"/>
<accession>A0A9Q8QQY4</accession>
<dbReference type="GO" id="GO:0016747">
    <property type="term" value="F:acyltransferase activity, transferring groups other than amino-acyl groups"/>
    <property type="evidence" value="ECO:0007669"/>
    <property type="project" value="InterPro"/>
</dbReference>
<dbReference type="PANTHER" id="PTHR43792">
    <property type="entry name" value="GNAT FAMILY, PUTATIVE (AFU_ORTHOLOGUE AFUA_3G00765)-RELATED-RELATED"/>
    <property type="match status" value="1"/>
</dbReference>
<reference evidence="2" key="1">
    <citation type="submission" date="2021-11" db="EMBL/GenBank/DDBJ databases">
        <title>Purpureocillium_takamizusanense_genome.</title>
        <authorList>
            <person name="Nguyen N.-H."/>
        </authorList>
    </citation>
    <scope>NUCLEOTIDE SEQUENCE</scope>
    <source>
        <strain evidence="2">PT3</strain>
    </source>
</reference>
<dbReference type="InterPro" id="IPR051531">
    <property type="entry name" value="N-acetyltransferase"/>
</dbReference>
<dbReference type="InterPro" id="IPR016181">
    <property type="entry name" value="Acyl_CoA_acyltransferase"/>
</dbReference>
<dbReference type="SUPFAM" id="SSF55729">
    <property type="entry name" value="Acyl-CoA N-acyltransferases (Nat)"/>
    <property type="match status" value="1"/>
</dbReference>
<sequence>METTPIPRTALRPISVKTTLPALPYPPLASRPVIKTARLLIRPFTATDLDALHTLRTQPEVMAWMPLGQVDGDLEKTKAVLAAKLLHDDRNYSFAICLAAPSSTGEEEEEHELIGTGGCHSRGGGMLGWPEVGYMLRREHWGRGYGTEFLEGFMEAWWALPRCEVAALTVDASTVAEDELLAADDAAAAAAAAATTADDDGDDKEDTAAAAAVTAVECISSFTREDNRASRRVMTKAGMSLVKIWEVVDMRDGKTPIDLYGYVARRPVAAASRPSD</sequence>
<dbReference type="AlphaFoldDB" id="A0A9Q8QQY4"/>
<dbReference type="PANTHER" id="PTHR43792:SF1">
    <property type="entry name" value="N-ACETYLTRANSFERASE DOMAIN-CONTAINING PROTEIN"/>
    <property type="match status" value="1"/>
</dbReference>
<dbReference type="GeneID" id="72070659"/>
<dbReference type="RefSeq" id="XP_047846348.1">
    <property type="nucleotide sequence ID" value="XM_047990341.1"/>
</dbReference>
<dbReference type="Gene3D" id="3.40.630.30">
    <property type="match status" value="1"/>
</dbReference>
<dbReference type="Pfam" id="PF13302">
    <property type="entry name" value="Acetyltransf_3"/>
    <property type="match status" value="1"/>
</dbReference>